<dbReference type="PANTHER" id="PTHR33121">
    <property type="entry name" value="CYCLIC DI-GMP PHOSPHODIESTERASE PDEF"/>
    <property type="match status" value="1"/>
</dbReference>
<sequence>MDEFSSCSLGVRPQRSKHLQFVCRVALPVGVFVSGIWVVIFALMQVWQLVALEATLFSTILVGWLLAKNGYVSQGMLLSQVACILFITSFSLLFDVPSDAVPRVSHVYFLIIALAGFVNHQLDPSRFQLGVILASVAAFICFSASAMSFEFATPLSDEIRMITAWSHAIVVTALLCGGILLLQHKLGPDSRLIRELRLAITKEQLELFFQPQVDRQGRLIGAEALLRWKHPRLGYVAPDDFIPMAERAGLMPELGGWVLNKAIETLSSWRDTRRTKNFVLSINVSPDQFLQRNFVADLTSALEATGVPPQKLQLELTETMFVTQVDLLIQKIKALRERGIGVALDDFGTGYSSLSYLRQLPLQQLKLDRSFVRAIATERGALLAQNICQMGHDLGLEILAEGVETEKQFQFLLECGCSAFQGYYFGRPLELRVFQERFLPQTPYTA</sequence>
<name>A0A081CSK8_9HYPH</name>
<dbReference type="SUPFAM" id="SSF141868">
    <property type="entry name" value="EAL domain-like"/>
    <property type="match status" value="1"/>
</dbReference>
<feature type="transmembrane region" description="Helical" evidence="1">
    <location>
        <begin position="76"/>
        <end position="94"/>
    </location>
</feature>
<dbReference type="AlphaFoldDB" id="A0A081CSK8"/>
<dbReference type="Pfam" id="PF00563">
    <property type="entry name" value="EAL"/>
    <property type="match status" value="1"/>
</dbReference>
<evidence type="ECO:0000256" key="1">
    <source>
        <dbReference type="SAM" id="Phobius"/>
    </source>
</evidence>
<evidence type="ECO:0000313" key="4">
    <source>
        <dbReference type="Proteomes" id="UP000028701"/>
    </source>
</evidence>
<evidence type="ECO:0000259" key="2">
    <source>
        <dbReference type="PROSITE" id="PS50883"/>
    </source>
</evidence>
<protein>
    <recommendedName>
        <fullName evidence="2">EAL domain-containing protein</fullName>
    </recommendedName>
</protein>
<dbReference type="PANTHER" id="PTHR33121:SF70">
    <property type="entry name" value="SIGNALING PROTEIN YKOW"/>
    <property type="match status" value="1"/>
</dbReference>
<evidence type="ECO:0000313" key="3">
    <source>
        <dbReference type="EMBL" id="GAK69654.1"/>
    </source>
</evidence>
<reference evidence="3 4" key="1">
    <citation type="submission" date="2014-08" db="EMBL/GenBank/DDBJ databases">
        <title>Whole genome shotgun sequence of Rhizobium rubi NBRC 13261.</title>
        <authorList>
            <person name="Katano-Makiyama Y."/>
            <person name="Hosoyama A."/>
            <person name="Hashimoto M."/>
            <person name="Hosoyama Y."/>
            <person name="Noguchi M."/>
            <person name="Tsuchikane K."/>
            <person name="Uohara A."/>
            <person name="Ohji S."/>
            <person name="Ichikawa N."/>
            <person name="Kimura A."/>
            <person name="Yamazoe A."/>
            <person name="Fujita N."/>
        </authorList>
    </citation>
    <scope>NUCLEOTIDE SEQUENCE [LARGE SCALE GENOMIC DNA]</scope>
    <source>
        <strain evidence="3 4">NBRC 13261</strain>
    </source>
</reference>
<dbReference type="RefSeq" id="WP_131367767.1">
    <property type="nucleotide sequence ID" value="NZ_BBJU01000007.1"/>
</dbReference>
<dbReference type="Proteomes" id="UP000028701">
    <property type="component" value="Unassembled WGS sequence"/>
</dbReference>
<feature type="transmembrane region" description="Helical" evidence="1">
    <location>
        <begin position="46"/>
        <end position="67"/>
    </location>
</feature>
<dbReference type="InterPro" id="IPR035919">
    <property type="entry name" value="EAL_sf"/>
</dbReference>
<gene>
    <name evidence="3" type="ORF">RRU01S_07_01790</name>
</gene>
<dbReference type="PROSITE" id="PS50883">
    <property type="entry name" value="EAL"/>
    <property type="match status" value="1"/>
</dbReference>
<dbReference type="GO" id="GO:0071111">
    <property type="term" value="F:cyclic-guanylate-specific phosphodiesterase activity"/>
    <property type="evidence" value="ECO:0007669"/>
    <property type="project" value="InterPro"/>
</dbReference>
<feature type="transmembrane region" description="Helical" evidence="1">
    <location>
        <begin position="21"/>
        <end position="40"/>
    </location>
</feature>
<feature type="transmembrane region" description="Helical" evidence="1">
    <location>
        <begin position="164"/>
        <end position="182"/>
    </location>
</feature>
<dbReference type="SMART" id="SM00052">
    <property type="entry name" value="EAL"/>
    <property type="match status" value="1"/>
</dbReference>
<keyword evidence="1" id="KW-0472">Membrane</keyword>
<feature type="domain" description="EAL" evidence="2">
    <location>
        <begin position="189"/>
        <end position="442"/>
    </location>
</feature>
<comment type="caution">
    <text evidence="3">The sequence shown here is derived from an EMBL/GenBank/DDBJ whole genome shotgun (WGS) entry which is preliminary data.</text>
</comment>
<keyword evidence="1" id="KW-0812">Transmembrane</keyword>
<dbReference type="InterPro" id="IPR001633">
    <property type="entry name" value="EAL_dom"/>
</dbReference>
<organism evidence="3 4">
    <name type="scientific">Agrobacterium rubi TR3 = NBRC 13261</name>
    <dbReference type="NCBI Taxonomy" id="1368415"/>
    <lineage>
        <taxon>Bacteria</taxon>
        <taxon>Pseudomonadati</taxon>
        <taxon>Pseudomonadota</taxon>
        <taxon>Alphaproteobacteria</taxon>
        <taxon>Hyphomicrobiales</taxon>
        <taxon>Rhizobiaceae</taxon>
        <taxon>Rhizobium/Agrobacterium group</taxon>
        <taxon>Agrobacterium</taxon>
    </lineage>
</organism>
<keyword evidence="1" id="KW-1133">Transmembrane helix</keyword>
<dbReference type="eggNOG" id="COG2200">
    <property type="taxonomic scope" value="Bacteria"/>
</dbReference>
<dbReference type="CDD" id="cd01948">
    <property type="entry name" value="EAL"/>
    <property type="match status" value="1"/>
</dbReference>
<dbReference type="InterPro" id="IPR050706">
    <property type="entry name" value="Cyclic-di-GMP_PDE-like"/>
</dbReference>
<feature type="transmembrane region" description="Helical" evidence="1">
    <location>
        <begin position="100"/>
        <end position="118"/>
    </location>
</feature>
<feature type="transmembrane region" description="Helical" evidence="1">
    <location>
        <begin position="130"/>
        <end position="152"/>
    </location>
</feature>
<accession>A0A081CSK8</accession>
<dbReference type="OrthoDB" id="9814202at2"/>
<proteinExistence type="predicted"/>
<dbReference type="Gene3D" id="3.20.20.450">
    <property type="entry name" value="EAL domain"/>
    <property type="match status" value="1"/>
</dbReference>
<dbReference type="EMBL" id="BBJU01000007">
    <property type="protein sequence ID" value="GAK69654.1"/>
    <property type="molecule type" value="Genomic_DNA"/>
</dbReference>